<dbReference type="SUPFAM" id="SSF55073">
    <property type="entry name" value="Nucleotide cyclase"/>
    <property type="match status" value="1"/>
</dbReference>
<organism evidence="4 5">
    <name type="scientific">Ideonella oryzae</name>
    <dbReference type="NCBI Taxonomy" id="2937441"/>
    <lineage>
        <taxon>Bacteria</taxon>
        <taxon>Pseudomonadati</taxon>
        <taxon>Pseudomonadota</taxon>
        <taxon>Betaproteobacteria</taxon>
        <taxon>Burkholderiales</taxon>
        <taxon>Sphaerotilaceae</taxon>
        <taxon>Ideonella</taxon>
    </lineage>
</organism>
<gene>
    <name evidence="4" type="ORF">M0L44_01225</name>
</gene>
<evidence type="ECO:0000313" key="4">
    <source>
        <dbReference type="EMBL" id="MCO5975344.1"/>
    </source>
</evidence>
<dbReference type="InterPro" id="IPR035919">
    <property type="entry name" value="EAL_sf"/>
</dbReference>
<proteinExistence type="predicted"/>
<feature type="transmembrane region" description="Helical" evidence="1">
    <location>
        <begin position="129"/>
        <end position="149"/>
    </location>
</feature>
<keyword evidence="1" id="KW-1133">Transmembrane helix</keyword>
<dbReference type="CDD" id="cd01948">
    <property type="entry name" value="EAL"/>
    <property type="match status" value="1"/>
</dbReference>
<feature type="transmembrane region" description="Helical" evidence="1">
    <location>
        <begin position="31"/>
        <end position="52"/>
    </location>
</feature>
<dbReference type="SMART" id="SM00267">
    <property type="entry name" value="GGDEF"/>
    <property type="match status" value="1"/>
</dbReference>
<dbReference type="PROSITE" id="PS50883">
    <property type="entry name" value="EAL"/>
    <property type="match status" value="1"/>
</dbReference>
<dbReference type="Pfam" id="PF00990">
    <property type="entry name" value="GGDEF"/>
    <property type="match status" value="1"/>
</dbReference>
<evidence type="ECO:0000259" key="2">
    <source>
        <dbReference type="PROSITE" id="PS50883"/>
    </source>
</evidence>
<dbReference type="InterPro" id="IPR029787">
    <property type="entry name" value="Nucleotide_cyclase"/>
</dbReference>
<keyword evidence="1" id="KW-0472">Membrane</keyword>
<keyword evidence="5" id="KW-1185">Reference proteome</keyword>
<evidence type="ECO:0000313" key="5">
    <source>
        <dbReference type="Proteomes" id="UP001204851"/>
    </source>
</evidence>
<dbReference type="SUPFAM" id="SSF141868">
    <property type="entry name" value="EAL domain-like"/>
    <property type="match status" value="1"/>
</dbReference>
<feature type="transmembrane region" description="Helical" evidence="1">
    <location>
        <begin position="58"/>
        <end position="75"/>
    </location>
</feature>
<name>A0ABT1BHM7_9BURK</name>
<dbReference type="Gene3D" id="3.30.70.270">
    <property type="match status" value="1"/>
</dbReference>
<protein>
    <submittedName>
        <fullName evidence="4">Phosphodiesterase</fullName>
    </submittedName>
</protein>
<dbReference type="InterPro" id="IPR050706">
    <property type="entry name" value="Cyclic-di-GMP_PDE-like"/>
</dbReference>
<dbReference type="Gene3D" id="3.20.20.450">
    <property type="entry name" value="EAL domain"/>
    <property type="match status" value="1"/>
</dbReference>
<dbReference type="PANTHER" id="PTHR33121:SF79">
    <property type="entry name" value="CYCLIC DI-GMP PHOSPHODIESTERASE PDED-RELATED"/>
    <property type="match status" value="1"/>
</dbReference>
<dbReference type="PANTHER" id="PTHR33121">
    <property type="entry name" value="CYCLIC DI-GMP PHOSPHODIESTERASE PDEF"/>
    <property type="match status" value="1"/>
</dbReference>
<feature type="domain" description="EAL" evidence="2">
    <location>
        <begin position="371"/>
        <end position="624"/>
    </location>
</feature>
<dbReference type="SMART" id="SM00052">
    <property type="entry name" value="EAL"/>
    <property type="match status" value="1"/>
</dbReference>
<evidence type="ECO:0000256" key="1">
    <source>
        <dbReference type="SAM" id="Phobius"/>
    </source>
</evidence>
<keyword evidence="1" id="KW-0812">Transmembrane</keyword>
<feature type="transmembrane region" description="Helical" evidence="1">
    <location>
        <begin position="105"/>
        <end position="124"/>
    </location>
</feature>
<comment type="caution">
    <text evidence="4">The sequence shown here is derived from an EMBL/GenBank/DDBJ whole genome shotgun (WGS) entry which is preliminary data.</text>
</comment>
<dbReference type="CDD" id="cd01949">
    <property type="entry name" value="GGDEF"/>
    <property type="match status" value="1"/>
</dbReference>
<dbReference type="Proteomes" id="UP001204851">
    <property type="component" value="Unassembled WGS sequence"/>
</dbReference>
<reference evidence="4 5" key="1">
    <citation type="submission" date="2022-06" db="EMBL/GenBank/DDBJ databases">
        <title>Ideonella sp. NS12-5 Genome sequencing and assembly.</title>
        <authorList>
            <person name="Jung Y."/>
        </authorList>
    </citation>
    <scope>NUCLEOTIDE SEQUENCE [LARGE SCALE GENOMIC DNA]</scope>
    <source>
        <strain evidence="4 5">NS12-5</strain>
    </source>
</reference>
<sequence>MIPQDRQEDGGSWLAAGGPGGTRSHRAFLHLFWGGSFALFLLLEGYALWVGGNPPMRLAFNAVFLACALVALVLLQRGHIGLVTRITGHLPPILLLAVILTARSIYIPAVVALPPMVVVTAWLLGRRAAVWVTAAAVLEVMGVGLYLHLGGQPRLPPPEPIQYGITLLVYLLISLSIGLLSESSHREQIRIAQEHAFVDELTGLANRSLFLDRLGQALQDGHTPPRHGALLLIDVDHFQRFGAAYGARLGNSLLMTVAERLRQRVGPDMTLARLGGDVFGVLVTGRAHGGELLLEVTRLADQITRAVAQPISLDGQPQSHTVTVGISAFDGPGSAGDQLHQAEQAVAQGKAQGQGTVHFFDPTLAEAAQQRARLEAALRHALQQGQLLLHYQPQIRGSQPTGAEALVRWQHPERGLIPPAEFIPLAEACGLIVPLGQWVLEQACAVLAQWRQDPVLEALTLSVNVSAHQVQQPGFVLHLKQLLERSDCNPHRLKLELTESAFIGDEQTAIRAMTALRALGIRFSLDDFGTGYSSLRHLKRLPLDQIKIDQSFVRDLLDDPDDAAITQVITQLARNFGMEVMAEGVELPAQRSFLERLGCHAFQGYLFARPQPLPAFVAFCRQQLAAALPRGAPLAPGA</sequence>
<dbReference type="InterPro" id="IPR043128">
    <property type="entry name" value="Rev_trsase/Diguanyl_cyclase"/>
</dbReference>
<accession>A0ABT1BHM7</accession>
<dbReference type="NCBIfam" id="TIGR00254">
    <property type="entry name" value="GGDEF"/>
    <property type="match status" value="1"/>
</dbReference>
<dbReference type="Pfam" id="PF00563">
    <property type="entry name" value="EAL"/>
    <property type="match status" value="1"/>
</dbReference>
<dbReference type="PROSITE" id="PS50887">
    <property type="entry name" value="GGDEF"/>
    <property type="match status" value="1"/>
</dbReference>
<feature type="transmembrane region" description="Helical" evidence="1">
    <location>
        <begin position="161"/>
        <end position="180"/>
    </location>
</feature>
<dbReference type="InterPro" id="IPR001633">
    <property type="entry name" value="EAL_dom"/>
</dbReference>
<evidence type="ECO:0000259" key="3">
    <source>
        <dbReference type="PROSITE" id="PS50887"/>
    </source>
</evidence>
<feature type="domain" description="GGDEF" evidence="3">
    <location>
        <begin position="226"/>
        <end position="362"/>
    </location>
</feature>
<dbReference type="RefSeq" id="WP_252767791.1">
    <property type="nucleotide sequence ID" value="NZ_JAMXMC010000001.1"/>
</dbReference>
<dbReference type="EMBL" id="JAMXMC010000001">
    <property type="protein sequence ID" value="MCO5975344.1"/>
    <property type="molecule type" value="Genomic_DNA"/>
</dbReference>
<dbReference type="InterPro" id="IPR000160">
    <property type="entry name" value="GGDEF_dom"/>
</dbReference>